<proteinExistence type="predicted"/>
<dbReference type="SUPFAM" id="SSF53955">
    <property type="entry name" value="Lysozyme-like"/>
    <property type="match status" value="1"/>
</dbReference>
<name>A0ABW7CHV6_9GAMM</name>
<keyword evidence="4" id="KW-1185">Reference proteome</keyword>
<feature type="compositionally biased region" description="Polar residues" evidence="1">
    <location>
        <begin position="134"/>
        <end position="145"/>
    </location>
</feature>
<keyword evidence="2" id="KW-0812">Transmembrane</keyword>
<reference evidence="3 4" key="1">
    <citation type="submission" date="2024-07" db="EMBL/GenBank/DDBJ databases">
        <title>Novel bacterial strain Erwinia sp. OPT-41 promoting growth of various crops.</title>
        <authorList>
            <person name="Egorshina A."/>
            <person name="Lukyantsev M.A."/>
            <person name="Golubev S.N."/>
            <person name="Muratova A.Y."/>
            <person name="Bulygina E.A."/>
        </authorList>
    </citation>
    <scope>NUCLEOTIDE SEQUENCE [LARGE SCALE GENOMIC DNA]</scope>
    <source>
        <strain evidence="3 4">OPT-41</strain>
    </source>
</reference>
<dbReference type="GO" id="GO:0016787">
    <property type="term" value="F:hydrolase activity"/>
    <property type="evidence" value="ECO:0007669"/>
    <property type="project" value="UniProtKB-KW"/>
</dbReference>
<dbReference type="PANTHER" id="PTHR34408">
    <property type="entry name" value="FAMILY PROTEIN, PUTATIVE-RELATED"/>
    <property type="match status" value="1"/>
</dbReference>
<feature type="region of interest" description="Disordered" evidence="1">
    <location>
        <begin position="117"/>
        <end position="145"/>
    </location>
</feature>
<sequence>MNELTAINVLPALVLCGVAGMVGQGIRAVVGLNKAGDFQADKFEHFHFNAPYLLVTLMIGFIAGCMSGLIIGIEDFIHQLQIDKLFAVISAGYAGVDFIEGSLNLLINKVAPDRQSSSVNAGKEAETNPAIPPSTGSAGSLSNEQIPAKKAKDNADIDKLSHALHQLNSGIDVQLWAPILVQYFAEYDFTTSRRKAAAIGQFMVEAGCDLSQLEENLDYASAQHIMLIYGKHFKNEQEAKLFCHQPEKLANRVYANRMGNGSEASGEGYRYRGRGLIQLTGKNLYQKFAQEKNITLDSVTTYCSTQQGAADSACWYLKNNDCLSLADRWDLIGITRRVNGWEATGEDKRFELTEKLLNILNAD</sequence>
<evidence type="ECO:0000256" key="2">
    <source>
        <dbReference type="SAM" id="Phobius"/>
    </source>
</evidence>
<dbReference type="RefSeq" id="WP_253454323.1">
    <property type="nucleotide sequence ID" value="NZ_JBGCUC010000004.1"/>
</dbReference>
<keyword evidence="2" id="KW-0472">Membrane</keyword>
<evidence type="ECO:0000256" key="1">
    <source>
        <dbReference type="SAM" id="MobiDB-lite"/>
    </source>
</evidence>
<dbReference type="Proteomes" id="UP001605250">
    <property type="component" value="Unassembled WGS sequence"/>
</dbReference>
<keyword evidence="2" id="KW-1133">Transmembrane helix</keyword>
<evidence type="ECO:0000313" key="3">
    <source>
        <dbReference type="EMBL" id="MFG6075722.1"/>
    </source>
</evidence>
<dbReference type="InterPro" id="IPR023346">
    <property type="entry name" value="Lysozyme-like_dom_sf"/>
</dbReference>
<keyword evidence="3" id="KW-0378">Hydrolase</keyword>
<feature type="transmembrane region" description="Helical" evidence="2">
    <location>
        <begin position="85"/>
        <end position="107"/>
    </location>
</feature>
<dbReference type="EMBL" id="JBGCUC010000004">
    <property type="protein sequence ID" value="MFG6075722.1"/>
    <property type="molecule type" value="Genomic_DNA"/>
</dbReference>
<accession>A0ABW7CHV6</accession>
<feature type="transmembrane region" description="Helical" evidence="2">
    <location>
        <begin position="52"/>
        <end position="73"/>
    </location>
</feature>
<protein>
    <submittedName>
        <fullName evidence="3">Glycoside hydrolase family 19 protein</fullName>
    </submittedName>
</protein>
<dbReference type="Gene3D" id="1.10.530.10">
    <property type="match status" value="1"/>
</dbReference>
<evidence type="ECO:0000313" key="4">
    <source>
        <dbReference type="Proteomes" id="UP001605250"/>
    </source>
</evidence>
<dbReference type="InterPro" id="IPR052354">
    <property type="entry name" value="Cell_Wall_Dynamics_Protein"/>
</dbReference>
<organism evidence="3 4">
    <name type="scientific">Erwinia plantamica</name>
    <dbReference type="NCBI Taxonomy" id="3237104"/>
    <lineage>
        <taxon>Bacteria</taxon>
        <taxon>Pseudomonadati</taxon>
        <taxon>Pseudomonadota</taxon>
        <taxon>Gammaproteobacteria</taxon>
        <taxon>Enterobacterales</taxon>
        <taxon>Erwiniaceae</taxon>
        <taxon>Erwinia</taxon>
    </lineage>
</organism>
<gene>
    <name evidence="3" type="ORF">AB3U87_05005</name>
</gene>
<dbReference type="PANTHER" id="PTHR34408:SF1">
    <property type="entry name" value="GLYCOSYL HYDROLASE FAMILY 19 DOMAIN-CONTAINING PROTEIN HI_1415"/>
    <property type="match status" value="1"/>
</dbReference>
<comment type="caution">
    <text evidence="3">The sequence shown here is derived from an EMBL/GenBank/DDBJ whole genome shotgun (WGS) entry which is preliminary data.</text>
</comment>